<dbReference type="AlphaFoldDB" id="A0A7X0Y2W3"/>
<dbReference type="SUPFAM" id="SSF53187">
    <property type="entry name" value="Zn-dependent exopeptidases"/>
    <property type="match status" value="1"/>
</dbReference>
<feature type="active site" evidence="5">
    <location>
        <position position="70"/>
    </location>
</feature>
<protein>
    <recommendedName>
        <fullName evidence="5">N-acetyldiaminopimelate deacetylase</fullName>
        <ecNumber evidence="5">3.5.1.47</ecNumber>
    </recommendedName>
</protein>
<dbReference type="InterPro" id="IPR023905">
    <property type="entry name" value="AcetylDAP_deacetylase"/>
</dbReference>
<comment type="catalytic activity">
    <reaction evidence="5">
        <text>N-acetyl-(2S,6S)-2,6-diaminopimelate + H2O = (2S,6S)-2,6-diaminopimelate + acetate</text>
        <dbReference type="Rhea" id="RHEA:20405"/>
        <dbReference type="ChEBI" id="CHEBI:15377"/>
        <dbReference type="ChEBI" id="CHEBI:30089"/>
        <dbReference type="ChEBI" id="CHEBI:57609"/>
        <dbReference type="ChEBI" id="CHEBI:58767"/>
        <dbReference type="EC" id="3.5.1.47"/>
    </reaction>
</comment>
<comment type="similarity">
    <text evidence="5">Belongs to the peptidase M20A family. N-acetyldiaminopimelate deacetylase subfamily.</text>
</comment>
<evidence type="ECO:0000256" key="5">
    <source>
        <dbReference type="HAMAP-Rule" id="MF_01692"/>
    </source>
</evidence>
<keyword evidence="3 5" id="KW-0220">Diaminopimelate biosynthesis</keyword>
<dbReference type="SUPFAM" id="SSF55031">
    <property type="entry name" value="Bacterial exopeptidase dimerisation domain"/>
    <property type="match status" value="1"/>
</dbReference>
<dbReference type="RefSeq" id="WP_185525601.1">
    <property type="nucleotide sequence ID" value="NZ_JAARWN010000001.1"/>
</dbReference>
<organism evidence="8 9">
    <name type="scientific">Listeria grandensis</name>
    <dbReference type="NCBI Taxonomy" id="1494963"/>
    <lineage>
        <taxon>Bacteria</taxon>
        <taxon>Bacillati</taxon>
        <taxon>Bacillota</taxon>
        <taxon>Bacilli</taxon>
        <taxon>Bacillales</taxon>
        <taxon>Listeriaceae</taxon>
        <taxon>Listeria</taxon>
    </lineage>
</organism>
<evidence type="ECO:0000256" key="4">
    <source>
        <dbReference type="ARBA" id="ARBA00023154"/>
    </source>
</evidence>
<name>A0A7X0Y2W3_9LIST</name>
<feature type="binding site" evidence="6">
    <location>
        <position position="155"/>
    </location>
    <ligand>
        <name>Mn(2+)</name>
        <dbReference type="ChEBI" id="CHEBI:29035"/>
        <label>2</label>
    </ligand>
</feature>
<dbReference type="EC" id="3.5.1.47" evidence="5"/>
<dbReference type="UniPathway" id="UPA00034">
    <property type="reaction ID" value="UER00024"/>
</dbReference>
<dbReference type="GO" id="GO:0046872">
    <property type="term" value="F:metal ion binding"/>
    <property type="evidence" value="ECO:0007669"/>
    <property type="project" value="UniProtKB-KW"/>
</dbReference>
<evidence type="ECO:0000259" key="7">
    <source>
        <dbReference type="Pfam" id="PF07687"/>
    </source>
</evidence>
<keyword evidence="2 5" id="KW-0378">Hydrolase</keyword>
<evidence type="ECO:0000256" key="3">
    <source>
        <dbReference type="ARBA" id="ARBA00022915"/>
    </source>
</evidence>
<reference evidence="8 9" key="1">
    <citation type="submission" date="2020-03" db="EMBL/GenBank/DDBJ databases">
        <title>Soil Listeria distribution.</title>
        <authorList>
            <person name="Liao J."/>
            <person name="Wiedmann M."/>
        </authorList>
    </citation>
    <scope>NUCLEOTIDE SEQUENCE [LARGE SCALE GENOMIC DNA]</scope>
    <source>
        <strain evidence="8 9">FSL L7-0741</strain>
    </source>
</reference>
<keyword evidence="6" id="KW-0464">Manganese</keyword>
<evidence type="ECO:0000256" key="6">
    <source>
        <dbReference type="PIRSR" id="PIRSR005962-1"/>
    </source>
</evidence>
<feature type="active site" description="Proton acceptor" evidence="5">
    <location>
        <position position="129"/>
    </location>
</feature>
<comment type="caution">
    <text evidence="8">The sequence shown here is derived from an EMBL/GenBank/DDBJ whole genome shotgun (WGS) entry which is preliminary data.</text>
</comment>
<dbReference type="PIRSF" id="PIRSF005962">
    <property type="entry name" value="Pept_M20D_amidohydro"/>
    <property type="match status" value="1"/>
</dbReference>
<comment type="function">
    <text evidence="5">Catalyzes the conversion of N-acetyl-diaminopimelate to diaminopimelate and acetate.</text>
</comment>
<dbReference type="CDD" id="cd05670">
    <property type="entry name" value="M20_Acy1_YkuR-like"/>
    <property type="match status" value="1"/>
</dbReference>
<dbReference type="FunFam" id="3.30.70.360:FF:000001">
    <property type="entry name" value="N-acetyldiaminopimelate deacetylase"/>
    <property type="match status" value="1"/>
</dbReference>
<accession>A0A7X0Y2W3</accession>
<keyword evidence="6" id="KW-0479">Metal-binding</keyword>
<evidence type="ECO:0000256" key="2">
    <source>
        <dbReference type="ARBA" id="ARBA00022801"/>
    </source>
</evidence>
<keyword evidence="4 5" id="KW-0457">Lysine biosynthesis</keyword>
<dbReference type="InterPro" id="IPR036264">
    <property type="entry name" value="Bact_exopeptidase_dim_dom"/>
</dbReference>
<feature type="binding site" evidence="6">
    <location>
        <position position="97"/>
    </location>
    <ligand>
        <name>Mn(2+)</name>
        <dbReference type="ChEBI" id="CHEBI:29035"/>
        <label>2</label>
    </ligand>
</feature>
<dbReference type="Pfam" id="PF01546">
    <property type="entry name" value="Peptidase_M20"/>
    <property type="match status" value="1"/>
</dbReference>
<dbReference type="GO" id="GO:0009089">
    <property type="term" value="P:lysine biosynthetic process via diaminopimelate"/>
    <property type="evidence" value="ECO:0007669"/>
    <property type="project" value="UniProtKB-UniRule"/>
</dbReference>
<feature type="binding site" evidence="6">
    <location>
        <position position="129"/>
    </location>
    <ligand>
        <name>Mn(2+)</name>
        <dbReference type="ChEBI" id="CHEBI:29035"/>
        <label>2</label>
    </ligand>
</feature>
<dbReference type="Pfam" id="PF07687">
    <property type="entry name" value="M20_dimer"/>
    <property type="match status" value="1"/>
</dbReference>
<evidence type="ECO:0000313" key="8">
    <source>
        <dbReference type="EMBL" id="MBC1935599.1"/>
    </source>
</evidence>
<gene>
    <name evidence="8" type="ORF">HCA69_04420</name>
</gene>
<evidence type="ECO:0000256" key="1">
    <source>
        <dbReference type="ARBA" id="ARBA00022605"/>
    </source>
</evidence>
<dbReference type="PANTHER" id="PTHR11014">
    <property type="entry name" value="PEPTIDASE M20 FAMILY MEMBER"/>
    <property type="match status" value="1"/>
</dbReference>
<feature type="binding site" evidence="6">
    <location>
        <position position="348"/>
    </location>
    <ligand>
        <name>Mn(2+)</name>
        <dbReference type="ChEBI" id="CHEBI:29035"/>
        <label>2</label>
    </ligand>
</feature>
<dbReference type="Gene3D" id="3.40.630.10">
    <property type="entry name" value="Zn peptidases"/>
    <property type="match status" value="1"/>
</dbReference>
<dbReference type="InterPro" id="IPR002933">
    <property type="entry name" value="Peptidase_M20"/>
</dbReference>
<proteinExistence type="inferred from homology"/>
<dbReference type="EMBL" id="JAARWN010000001">
    <property type="protein sequence ID" value="MBC1935599.1"/>
    <property type="molecule type" value="Genomic_DNA"/>
</dbReference>
<dbReference type="InterPro" id="IPR011650">
    <property type="entry name" value="Peptidase_M20_dimer"/>
</dbReference>
<feature type="domain" description="Peptidase M20 dimerisation" evidence="7">
    <location>
        <begin position="181"/>
        <end position="270"/>
    </location>
</feature>
<dbReference type="PANTHER" id="PTHR11014:SF98">
    <property type="entry name" value="N-ACETYLDIAMINOPIMELATE DEACETYLASE"/>
    <property type="match status" value="1"/>
</dbReference>
<feature type="binding site" evidence="6">
    <location>
        <position position="95"/>
    </location>
    <ligand>
        <name>Mn(2+)</name>
        <dbReference type="ChEBI" id="CHEBI:29035"/>
        <label>2</label>
    </ligand>
</feature>
<comment type="cofactor">
    <cofactor evidence="6">
        <name>Mn(2+)</name>
        <dbReference type="ChEBI" id="CHEBI:29035"/>
    </cofactor>
    <text evidence="6">The Mn(2+) ion enhances activity.</text>
</comment>
<dbReference type="InterPro" id="IPR017439">
    <property type="entry name" value="Amidohydrolase"/>
</dbReference>
<sequence>MTELNTFIKLRRELHLIPELGYEETQTQQFLLDYIVTLPQANLEVKTWRTGILVRVTGLAPKKTIGYRTDIDALPITEETELPFTSLHKGKMHACGHDCHMSIALGLLTNFAAKPLSDNLLFVFQPAEEGPGGAKPIMESTEFKEWWPDLMLGLHIAPEYKVGQIAVKPGLLFANTSELFISFKGKGGHAAYPHLANDMVVAASAFVGQMQTIISRNIDPLDSAVITIGQIRGGEAQNVIAEEAYLDGTIRTLSKETMNTVWTRLKQLAKGWEEAYQCEVNFHAGSDYMEVDNDEQETSKFIHYLQKQHPESYVACKEAMTGEDFGYFLEKIPGFMFWLGVDSEYSLHHAKLNPNEAAIPFAIDVLTGYLESLSEI</sequence>
<evidence type="ECO:0000313" key="9">
    <source>
        <dbReference type="Proteomes" id="UP000535908"/>
    </source>
</evidence>
<dbReference type="HAMAP" id="MF_01692">
    <property type="entry name" value="DapEL"/>
    <property type="match status" value="1"/>
</dbReference>
<comment type="pathway">
    <text evidence="5">Amino-acid biosynthesis; L-lysine biosynthesis via DAP pathway; LL-2,6-diaminopimelate from (S)-tetrahydrodipicolinate (acetylase route): step 3/3.</text>
</comment>
<dbReference type="Proteomes" id="UP000535908">
    <property type="component" value="Unassembled WGS sequence"/>
</dbReference>
<dbReference type="Gene3D" id="3.30.70.360">
    <property type="match status" value="1"/>
</dbReference>
<dbReference type="NCBIfam" id="TIGR01891">
    <property type="entry name" value="amidohydrolases"/>
    <property type="match status" value="1"/>
</dbReference>
<dbReference type="GO" id="GO:0050118">
    <property type="term" value="F:N-acetyldiaminopimelate deacetylase activity"/>
    <property type="evidence" value="ECO:0007669"/>
    <property type="project" value="UniProtKB-UniRule"/>
</dbReference>
<keyword evidence="1 5" id="KW-0028">Amino-acid biosynthesis</keyword>
<dbReference type="GO" id="GO:0019877">
    <property type="term" value="P:diaminopimelate biosynthetic process"/>
    <property type="evidence" value="ECO:0007669"/>
    <property type="project" value="UniProtKB-UniRule"/>
</dbReference>